<keyword evidence="3" id="KW-1185">Reference proteome</keyword>
<gene>
    <name evidence="2" type="ORF">IM725_03650</name>
</gene>
<sequence length="95" mass="10539">MTSKKAPNTKTPSNASKPRSRSTKPAQLAPQPETVQRYSCTFICVMGFPEATKDALGPEILKKMTEELNKLDLHMTLQDEAWVINLSSQILATSF</sequence>
<feature type="compositionally biased region" description="Polar residues" evidence="1">
    <location>
        <begin position="1"/>
        <end position="17"/>
    </location>
</feature>
<organism evidence="2 3">
    <name type="scientific">Ramlibacter aquaticus</name>
    <dbReference type="NCBI Taxonomy" id="2780094"/>
    <lineage>
        <taxon>Bacteria</taxon>
        <taxon>Pseudomonadati</taxon>
        <taxon>Pseudomonadota</taxon>
        <taxon>Betaproteobacteria</taxon>
        <taxon>Burkholderiales</taxon>
        <taxon>Comamonadaceae</taxon>
        <taxon>Ramlibacter</taxon>
    </lineage>
</organism>
<evidence type="ECO:0000313" key="2">
    <source>
        <dbReference type="EMBL" id="MBE7939667.1"/>
    </source>
</evidence>
<dbReference type="EMBL" id="JADDOJ010000009">
    <property type="protein sequence ID" value="MBE7939667.1"/>
    <property type="molecule type" value="Genomic_DNA"/>
</dbReference>
<proteinExistence type="predicted"/>
<dbReference type="RefSeq" id="WP_193779218.1">
    <property type="nucleotide sequence ID" value="NZ_JADDOJ010000009.1"/>
</dbReference>
<feature type="region of interest" description="Disordered" evidence="1">
    <location>
        <begin position="1"/>
        <end position="33"/>
    </location>
</feature>
<comment type="caution">
    <text evidence="2">The sequence shown here is derived from an EMBL/GenBank/DDBJ whole genome shotgun (WGS) entry which is preliminary data.</text>
</comment>
<accession>A0ABR9SC72</accession>
<name>A0ABR9SC72_9BURK</name>
<dbReference type="Proteomes" id="UP000715965">
    <property type="component" value="Unassembled WGS sequence"/>
</dbReference>
<evidence type="ECO:0000313" key="3">
    <source>
        <dbReference type="Proteomes" id="UP000715965"/>
    </source>
</evidence>
<protein>
    <submittedName>
        <fullName evidence="2">Uncharacterized protein</fullName>
    </submittedName>
</protein>
<reference evidence="2 3" key="1">
    <citation type="submission" date="2020-10" db="EMBL/GenBank/DDBJ databases">
        <title>Draft genome of Ramlibacter aquaticus LMG 30558.</title>
        <authorList>
            <person name="Props R."/>
        </authorList>
    </citation>
    <scope>NUCLEOTIDE SEQUENCE [LARGE SCALE GENOMIC DNA]</scope>
    <source>
        <strain evidence="2 3">LMG 30558</strain>
    </source>
</reference>
<evidence type="ECO:0000256" key="1">
    <source>
        <dbReference type="SAM" id="MobiDB-lite"/>
    </source>
</evidence>